<evidence type="ECO:0000259" key="8">
    <source>
        <dbReference type="Pfam" id="PF23016"/>
    </source>
</evidence>
<proteinExistence type="inferred from homology"/>
<evidence type="ECO:0000256" key="1">
    <source>
        <dbReference type="ARBA" id="ARBA00022490"/>
    </source>
</evidence>
<evidence type="ECO:0000313" key="9">
    <source>
        <dbReference type="EMBL" id="OXT01928.1"/>
    </source>
</evidence>
<dbReference type="PANTHER" id="PTHR46111:SF1">
    <property type="entry name" value="RIBOSOMAL RNA SMALL SUBUNIT METHYLTRANSFERASE I"/>
    <property type="match status" value="1"/>
</dbReference>
<dbReference type="EMBL" id="NBYO01000001">
    <property type="protein sequence ID" value="OXT01928.1"/>
    <property type="molecule type" value="Genomic_DNA"/>
</dbReference>
<evidence type="ECO:0000256" key="4">
    <source>
        <dbReference type="ARBA" id="ARBA00022679"/>
    </source>
</evidence>
<dbReference type="InterPro" id="IPR018063">
    <property type="entry name" value="SAM_MeTrfase_RsmI_CS"/>
</dbReference>
<keyword evidence="1 6" id="KW-0963">Cytoplasm</keyword>
<evidence type="ECO:0000256" key="2">
    <source>
        <dbReference type="ARBA" id="ARBA00022552"/>
    </source>
</evidence>
<dbReference type="EC" id="2.1.1.198" evidence="6"/>
<gene>
    <name evidence="6" type="primary">rsmI</name>
    <name evidence="9" type="ORF">B7H23_03005</name>
</gene>
<dbReference type="Pfam" id="PF00590">
    <property type="entry name" value="TP_methylase"/>
    <property type="match status" value="1"/>
</dbReference>
<evidence type="ECO:0000259" key="7">
    <source>
        <dbReference type="Pfam" id="PF00590"/>
    </source>
</evidence>
<dbReference type="InterPro" id="IPR053910">
    <property type="entry name" value="RsmI_HTH"/>
</dbReference>
<dbReference type="CDD" id="cd11648">
    <property type="entry name" value="RsmI"/>
    <property type="match status" value="1"/>
</dbReference>
<evidence type="ECO:0000256" key="3">
    <source>
        <dbReference type="ARBA" id="ARBA00022603"/>
    </source>
</evidence>
<comment type="function">
    <text evidence="6">Catalyzes the 2'-O-methylation of the ribose of cytidine 1402 (C1402) in 16S rRNA.</text>
</comment>
<comment type="caution">
    <text evidence="9">The sequence shown here is derived from an EMBL/GenBank/DDBJ whole genome shotgun (WGS) entry which is preliminary data.</text>
</comment>
<feature type="domain" description="RsmI HTH" evidence="8">
    <location>
        <begin position="263"/>
        <end position="306"/>
    </location>
</feature>
<feature type="domain" description="Tetrapyrrole methylase" evidence="7">
    <location>
        <begin position="36"/>
        <end position="235"/>
    </location>
</feature>
<keyword evidence="10" id="KW-1185">Reference proteome</keyword>
<evidence type="ECO:0000256" key="5">
    <source>
        <dbReference type="ARBA" id="ARBA00022691"/>
    </source>
</evidence>
<comment type="catalytic activity">
    <reaction evidence="6">
        <text>cytidine(1402) in 16S rRNA + S-adenosyl-L-methionine = 2'-O-methylcytidine(1402) in 16S rRNA + S-adenosyl-L-homocysteine + H(+)</text>
        <dbReference type="Rhea" id="RHEA:42924"/>
        <dbReference type="Rhea" id="RHEA-COMP:10285"/>
        <dbReference type="Rhea" id="RHEA-COMP:10286"/>
        <dbReference type="ChEBI" id="CHEBI:15378"/>
        <dbReference type="ChEBI" id="CHEBI:57856"/>
        <dbReference type="ChEBI" id="CHEBI:59789"/>
        <dbReference type="ChEBI" id="CHEBI:74495"/>
        <dbReference type="ChEBI" id="CHEBI:82748"/>
        <dbReference type="EC" id="2.1.1.198"/>
    </reaction>
</comment>
<name>A0A231V158_9HYPH</name>
<dbReference type="InterPro" id="IPR035996">
    <property type="entry name" value="4pyrrol_Methylase_sf"/>
</dbReference>
<dbReference type="PANTHER" id="PTHR46111">
    <property type="entry name" value="RIBOSOMAL RNA SMALL SUBUNIT METHYLTRANSFERASE I"/>
    <property type="match status" value="1"/>
</dbReference>
<dbReference type="HAMAP" id="MF_01877">
    <property type="entry name" value="16SrRNA_methyltr_I"/>
    <property type="match status" value="1"/>
</dbReference>
<dbReference type="SUPFAM" id="SSF53790">
    <property type="entry name" value="Tetrapyrrole methylase"/>
    <property type="match status" value="1"/>
</dbReference>
<dbReference type="GO" id="GO:0005737">
    <property type="term" value="C:cytoplasm"/>
    <property type="evidence" value="ECO:0007669"/>
    <property type="project" value="UniProtKB-SubCell"/>
</dbReference>
<comment type="subcellular location">
    <subcellularLocation>
        <location evidence="6">Cytoplasm</location>
    </subcellularLocation>
</comment>
<dbReference type="PIRSF" id="PIRSF005917">
    <property type="entry name" value="MTase_YraL"/>
    <property type="match status" value="1"/>
</dbReference>
<dbReference type="FunFam" id="3.30.950.10:FF:000002">
    <property type="entry name" value="Ribosomal RNA small subunit methyltransferase I"/>
    <property type="match status" value="1"/>
</dbReference>
<keyword evidence="3 6" id="KW-0489">Methyltransferase</keyword>
<evidence type="ECO:0000313" key="10">
    <source>
        <dbReference type="Proteomes" id="UP000215405"/>
    </source>
</evidence>
<dbReference type="InterPro" id="IPR014776">
    <property type="entry name" value="4pyrrole_Mease_sub2"/>
</dbReference>
<dbReference type="InterPro" id="IPR008189">
    <property type="entry name" value="rRNA_ssu_MeTfrase_I"/>
</dbReference>
<dbReference type="Gene3D" id="3.30.950.10">
    <property type="entry name" value="Methyltransferase, Cobalt-precorrin-4 Transmethylase, Domain 2"/>
    <property type="match status" value="1"/>
</dbReference>
<accession>A0A231V158</accession>
<dbReference type="RefSeq" id="WP_094075896.1">
    <property type="nucleotide sequence ID" value="NZ_NBYO01000001.1"/>
</dbReference>
<dbReference type="InterPro" id="IPR000878">
    <property type="entry name" value="4pyrrol_Mease"/>
</dbReference>
<dbReference type="Pfam" id="PF23016">
    <property type="entry name" value="RsmI_C"/>
    <property type="match status" value="1"/>
</dbReference>
<dbReference type="InterPro" id="IPR014777">
    <property type="entry name" value="4pyrrole_Mease_sub1"/>
</dbReference>
<dbReference type="Gene3D" id="3.40.1010.10">
    <property type="entry name" value="Cobalt-precorrin-4 Transmethylase, Domain 1"/>
    <property type="match status" value="1"/>
</dbReference>
<dbReference type="NCBIfam" id="TIGR00096">
    <property type="entry name" value="16S rRNA (cytidine(1402)-2'-O)-methyltransferase"/>
    <property type="match status" value="1"/>
</dbReference>
<dbReference type="PROSITE" id="PS01296">
    <property type="entry name" value="RSMI"/>
    <property type="match status" value="1"/>
</dbReference>
<keyword evidence="2 6" id="KW-0698">rRNA processing</keyword>
<comment type="similarity">
    <text evidence="6">Belongs to the methyltransferase superfamily. RsmI family.</text>
</comment>
<reference evidence="10" key="1">
    <citation type="journal article" date="2017" name="Int. J. Syst. Evol. Microbiol.">
        <title>Notoacmeibacter marinus gen. nov., sp. nov., isolated from the gut of a limpet and proposal of Notoacmeibacteraceae fam. nov. in the order Rhizobiales of the class Alphaproteobacteria.</title>
        <authorList>
            <person name="Huang Z."/>
            <person name="Guo F."/>
            <person name="Lai Q."/>
        </authorList>
    </citation>
    <scope>NUCLEOTIDE SEQUENCE [LARGE SCALE GENOMIC DNA]</scope>
    <source>
        <strain evidence="10">XMTR2A4</strain>
    </source>
</reference>
<dbReference type="AlphaFoldDB" id="A0A231V158"/>
<dbReference type="Proteomes" id="UP000215405">
    <property type="component" value="Unassembled WGS sequence"/>
</dbReference>
<dbReference type="FunFam" id="3.40.1010.10:FF:000007">
    <property type="entry name" value="Ribosomal RNA small subunit methyltransferase I"/>
    <property type="match status" value="1"/>
</dbReference>
<keyword evidence="5 6" id="KW-0949">S-adenosyl-L-methionine</keyword>
<sequence length="310" mass="31986">MSNAQIRADAGPNPKDSRRYLIGGHSFSAPLLPAALHLVATPIGNLSDITIRALEVLAAADIIACEDTRTSRVLLQRYGITGKLAAYHEHNAASAGAKLIAAIADGQSVALISDAGTPLLSDPGYRLVDEAVEAGIAIVPIPGPSAALAALTASGLPTDAFFFAGFLPSKAKARADRLAEIAAIPGSLVVYESPRRLSESLATMTEALGGDRPACVGRELTKTFEEFRRGSLAHLAGHYAEAGAPKGECVVCVGPPLPVAAPEGEVLDTLLRDLSDELPAGKAAAEAARQTGLAKSDLYKRIVELKAGNG</sequence>
<organism evidence="9 10">
    <name type="scientific">Notoacmeibacter marinus</name>
    <dbReference type="NCBI Taxonomy" id="1876515"/>
    <lineage>
        <taxon>Bacteria</taxon>
        <taxon>Pseudomonadati</taxon>
        <taxon>Pseudomonadota</taxon>
        <taxon>Alphaproteobacteria</taxon>
        <taxon>Hyphomicrobiales</taxon>
        <taxon>Notoacmeibacteraceae</taxon>
        <taxon>Notoacmeibacter</taxon>
    </lineage>
</organism>
<evidence type="ECO:0000256" key="6">
    <source>
        <dbReference type="HAMAP-Rule" id="MF_01877"/>
    </source>
</evidence>
<keyword evidence="4 6" id="KW-0808">Transferase</keyword>
<protein>
    <recommendedName>
        <fullName evidence="6">Ribosomal RNA small subunit methyltransferase I</fullName>
        <ecNumber evidence="6">2.1.1.198</ecNumber>
    </recommendedName>
    <alternativeName>
        <fullName evidence="6">16S rRNA 2'-O-ribose C1402 methyltransferase</fullName>
    </alternativeName>
    <alternativeName>
        <fullName evidence="6">rRNA (cytidine-2'-O-)-methyltransferase RsmI</fullName>
    </alternativeName>
</protein>
<dbReference type="GO" id="GO:0070677">
    <property type="term" value="F:rRNA (cytosine-2'-O-)-methyltransferase activity"/>
    <property type="evidence" value="ECO:0007669"/>
    <property type="project" value="UniProtKB-UniRule"/>
</dbReference>